<evidence type="ECO:0000313" key="2">
    <source>
        <dbReference type="Proteomes" id="UP000256661"/>
    </source>
</evidence>
<comment type="caution">
    <text evidence="1">The sequence shown here is derived from an EMBL/GenBank/DDBJ whole genome shotgun (WGS) entry which is preliminary data.</text>
</comment>
<keyword evidence="2" id="KW-1185">Reference proteome</keyword>
<dbReference type="SUPFAM" id="SSF48371">
    <property type="entry name" value="ARM repeat"/>
    <property type="match status" value="1"/>
</dbReference>
<reference evidence="1 2" key="1">
    <citation type="submission" date="2018-08" db="EMBL/GenBank/DDBJ databases">
        <title>Sequencing the genomes of 1000 actinobacteria strains.</title>
        <authorList>
            <person name="Klenk H.-P."/>
        </authorList>
    </citation>
    <scope>NUCLEOTIDE SEQUENCE [LARGE SCALE GENOMIC DNA]</scope>
    <source>
        <strain evidence="1 2">DSM 43927</strain>
    </source>
</reference>
<evidence type="ECO:0000313" key="1">
    <source>
        <dbReference type="EMBL" id="REE97105.1"/>
    </source>
</evidence>
<dbReference type="PROSITE" id="PS50077">
    <property type="entry name" value="HEAT_REPEAT"/>
    <property type="match status" value="1"/>
</dbReference>
<organism evidence="1 2">
    <name type="scientific">Thermomonospora umbrina</name>
    <dbReference type="NCBI Taxonomy" id="111806"/>
    <lineage>
        <taxon>Bacteria</taxon>
        <taxon>Bacillati</taxon>
        <taxon>Actinomycetota</taxon>
        <taxon>Actinomycetes</taxon>
        <taxon>Streptosporangiales</taxon>
        <taxon>Thermomonosporaceae</taxon>
        <taxon>Thermomonospora</taxon>
    </lineage>
</organism>
<protein>
    <submittedName>
        <fullName evidence="1">HEAT repeat protein</fullName>
    </submittedName>
</protein>
<dbReference type="InterPro" id="IPR011989">
    <property type="entry name" value="ARM-like"/>
</dbReference>
<dbReference type="SMART" id="SM00567">
    <property type="entry name" value="EZ_HEAT"/>
    <property type="match status" value="2"/>
</dbReference>
<dbReference type="Gene3D" id="1.25.10.10">
    <property type="entry name" value="Leucine-rich Repeat Variant"/>
    <property type="match status" value="1"/>
</dbReference>
<dbReference type="EMBL" id="QTTT01000001">
    <property type="protein sequence ID" value="REE97105.1"/>
    <property type="molecule type" value="Genomic_DNA"/>
</dbReference>
<dbReference type="InterPro" id="IPR021133">
    <property type="entry name" value="HEAT_type_2"/>
</dbReference>
<sequence>MIGVGTTSGRPDVARPALTSLATAGASAVHPALRHGHPAIRVAAAGALATVGEHGDLPRLSALLADDDPWVRAAAARALGVLGDRRAIDHLHRARHDERVDGHTTRDARRMLGT</sequence>
<accession>A0A3D9SVT9</accession>
<gene>
    <name evidence="1" type="ORF">DFJ69_2561</name>
</gene>
<proteinExistence type="predicted"/>
<name>A0A3D9SVT9_9ACTN</name>
<dbReference type="InterPro" id="IPR004155">
    <property type="entry name" value="PBS_lyase_HEAT"/>
</dbReference>
<dbReference type="Pfam" id="PF13646">
    <property type="entry name" value="HEAT_2"/>
    <property type="match status" value="1"/>
</dbReference>
<dbReference type="AlphaFoldDB" id="A0A3D9SVT9"/>
<dbReference type="Proteomes" id="UP000256661">
    <property type="component" value="Unassembled WGS sequence"/>
</dbReference>
<dbReference type="InterPro" id="IPR016024">
    <property type="entry name" value="ARM-type_fold"/>
</dbReference>
<dbReference type="RefSeq" id="WP_116022643.1">
    <property type="nucleotide sequence ID" value="NZ_QTTT01000001.1"/>
</dbReference>